<dbReference type="EMBL" id="JBHSAJ010000048">
    <property type="protein sequence ID" value="MFC3936021.1"/>
    <property type="molecule type" value="Genomic_DNA"/>
</dbReference>
<sequence>MTEKTIPNGYWEDANGALIPISKIKDIDKDRHRTVSDLCQAAIKQHAELAQFKAAAMAEVSDFIQRSLAQYEVQHGGKKGNVTLISFDGRYKVVRQIQESLVFDERLMAAKALIDECIQVWSKGSNAHIKLLVNDAFQVDQAGKINTGRVLGLRRAKIDDEKWLRAMAAIGDSIQVAGSKPYIRFYERDANGVYQTINLDMAAV</sequence>
<organism evidence="1 2">
    <name type="scientific">Acidovorax facilis</name>
    <dbReference type="NCBI Taxonomy" id="12917"/>
    <lineage>
        <taxon>Bacteria</taxon>
        <taxon>Pseudomonadati</taxon>
        <taxon>Pseudomonadota</taxon>
        <taxon>Betaproteobacteria</taxon>
        <taxon>Burkholderiales</taxon>
        <taxon>Comamonadaceae</taxon>
        <taxon>Acidovorax</taxon>
    </lineage>
</organism>
<dbReference type="InterPro" id="IPR021505">
    <property type="entry name" value="Phage_B3_Orf6"/>
</dbReference>
<keyword evidence="2" id="KW-1185">Reference proteome</keyword>
<proteinExistence type="predicted"/>
<evidence type="ECO:0000313" key="2">
    <source>
        <dbReference type="Proteomes" id="UP001595693"/>
    </source>
</evidence>
<protein>
    <submittedName>
        <fullName evidence="1">DUF3164 family protein</fullName>
    </submittedName>
</protein>
<dbReference type="Pfam" id="PF11363">
    <property type="entry name" value="DUF3164"/>
    <property type="match status" value="1"/>
</dbReference>
<reference evidence="2" key="1">
    <citation type="journal article" date="2019" name="Int. J. Syst. Evol. Microbiol.">
        <title>The Global Catalogue of Microorganisms (GCM) 10K type strain sequencing project: providing services to taxonomists for standard genome sequencing and annotation.</title>
        <authorList>
            <consortium name="The Broad Institute Genomics Platform"/>
            <consortium name="The Broad Institute Genome Sequencing Center for Infectious Disease"/>
            <person name="Wu L."/>
            <person name="Ma J."/>
        </authorList>
    </citation>
    <scope>NUCLEOTIDE SEQUENCE [LARGE SCALE GENOMIC DNA]</scope>
    <source>
        <strain evidence="2">CCUG 2113</strain>
    </source>
</reference>
<accession>A0ABV8DCI0</accession>
<dbReference type="Proteomes" id="UP001595693">
    <property type="component" value="Unassembled WGS sequence"/>
</dbReference>
<dbReference type="RefSeq" id="WP_055395394.1">
    <property type="nucleotide sequence ID" value="NZ_JAMXAX010000016.1"/>
</dbReference>
<gene>
    <name evidence="1" type="ORF">ACFOW3_15525</name>
</gene>
<name>A0ABV8DCI0_9BURK</name>
<comment type="caution">
    <text evidence="1">The sequence shown here is derived from an EMBL/GenBank/DDBJ whole genome shotgun (WGS) entry which is preliminary data.</text>
</comment>
<evidence type="ECO:0000313" key="1">
    <source>
        <dbReference type="EMBL" id="MFC3936021.1"/>
    </source>
</evidence>